<evidence type="ECO:0000259" key="3">
    <source>
        <dbReference type="Pfam" id="PF03372"/>
    </source>
</evidence>
<dbReference type="Pfam" id="PF00078">
    <property type="entry name" value="RVT_1"/>
    <property type="match status" value="1"/>
</dbReference>
<evidence type="ECO:0000256" key="1">
    <source>
        <dbReference type="SAM" id="MobiDB-lite"/>
    </source>
</evidence>
<dbReference type="InterPro" id="IPR000477">
    <property type="entry name" value="RT_dom"/>
</dbReference>
<accession>A0A5C3FRY0</accession>
<dbReference type="Gene3D" id="3.60.10.10">
    <property type="entry name" value="Endonuclease/exonuclease/phosphatase"/>
    <property type="match status" value="1"/>
</dbReference>
<comment type="caution">
    <text evidence="4">The sequence shown here is derived from an EMBL/GenBank/DDBJ whole genome shotgun (WGS) entry which is preliminary data.</text>
</comment>
<name>A0A5C3FRY0_PSEA2</name>
<sequence>MTTRLRGTLLIAQGKDAEGKPDPMISWSSLAETHYPAGMNVGPGVIRLILPKQTAKRDKNAIRLEILKQFVKDFAGAQIISVIFPDGRYGDHRFVDLENRTPKISLVTIAEKAVKNWRVNGKEFEPGYFLGAELPEEFTTIDFINVPHHARMKVATDLQVGIEKMFASFAECPITVVDVWEVEEEFMPGHWTYANRLRALVSVAVGTATVAADKWPGWIYWAPQTALFELEYRNRYDYCKLCRDNCQNLDERHTTNSCPYVQCSGCKTFGHFVKNCPDSQPAARQANPQPAAEMPVALLSSEQRAFPRGIPAAPATDATPRDSDDSSSANRVVEEGEVGEDQETESDRRDRDAMPPPEAPARAGLPTRRPASPMDSSSDSAFFASSTRSHVVSEAHISLTPNAPSKSQPFRAAHPPILPGGVAQNHGRPPSVAPKPHQDRWRRQIDVIPSHLTNIEVRAVFSMSVSRTGAPATETSMADTRARPEELGEGLSEEQQVEKYGEGESAPQPPEEAVNASPSISQAAVTVGDEHEDEAPEDPLPPPVVATWNAHVLTPHAIAQLKERTAQHKVDIWLVQEWRCLSFGFNKEAEALVAPPGWQTISDRATAVIVTNSRWRIIDEHHSDFSSLAIVQSPTGVTWSFLSIYLPADVTRRNRLLTCQHTFRRLVHLDKLTTRCVVGGDFNIHSGPDSIGHGWTTICRILAPLEDVFTTLHPFSTTGTFLVERMGTFKRLDYLFAPLQVIDFVKEVLTLSPGGASDHHIVVLCPVSEDDDDEQESFASFRSWRPDPQVLRQEAERERLWASSAALTLDPRWEDWLKEIGRIRGHLFNRSLAQPFKAIPSRKEVSLLRDHLDAFVITSASDSEEYVALSNLYQMARVAAFPEERQDILRVQRELPTWPTAETRVASERPSLAADDVVTFYKALYSEKRAADSGIPAAAAKLLVRRRKWPDPEALKAPFTAEEVRNVVAKVKRGTSPGNAGVPVTAYACAPEEFFAFAAGVASSLLHYAVGTRPTILGTLVFKAKPGNSKDVVAHYRPISVLDLDRRIFHGLLAARMSPQLALIVPSTQTGFIPGRSISSNVAAIALVAEACALGWLDSPVVVLEQDQEKAYDRVEHRWRDHVMQDLGTPPEVVQYLHNLYDGATIRFQLDQLSDPVEVKRGFLQGAPDSSLWYTLTYQPMLDAYEASKTGIALRFGDHVVRLSYLAYADNSFFFLKSAEDAKAYWAARRRYDLASGAKLNEKESCVTVLWPPGTEGDSIEWIQEFCQHFRVREASTSFKCLGRLLRMTAEPAEDLIVGQVSSRLRTGWGQAGRFLCLFGRAQMVNERLLSQIWAMLETIPLPQPVRELYTQVRRRLQPLFRTKNGHKVTWKMVCKPKALGGLGLLDPEFMIPATFASWLFQSLANHEGEGVAALIRLGFEKWLLQTHCMTPAFVMYLSSHGHPHIAIRVCTRTRNKFARSFERNGATPLQSPGEGLFSRMLDACLRFPIAFQADFDWSTLSPAEAAALPWWHPSFEVRDIWRTTSGKAKYVLTEPRTTGKRIVNDRLPTLYKNAAHHGLQTFADAFWLHPPSSSPYIATPRNFVRHVGPPEKASDMLNHRDRFPLAQDEPNVAVDSFWTQLPRIWATYLEALPTALVSKLRDFVRLVVSDTAAPVSRRQPFPLDADPFPWRAVTIGGVPSADVRARQLRLHATASGEVVVPTYAQTPEVRGMPRVRAHRPDQLSDSEPSSDSDEDESAPSHTTTRPASAYAALDWKAIWPRFLEWELPGNAKDAWWLVLHGKAAVIYTMVQHPLTKFWTPRSSLCPFCAVKHTCQHAYLECPKVRDVWQACWELLRLLMTSCPDWSDLGATDVLQGFPSVEAALPIHLVGRFRVWFALTLAQLSRVYESQQRRTQAIPAARLLRKLSEVPAMLMQDLLSLAIGDARGPGRFAHEDFERLWQQENTLFVFSSDSVAPSETALLLYSRNSQRCEGPSTQTAEDPAGSSEWVDAPPESDIQDDDTVLSVRGAFLANLRVPDVQEWRTRGLLQCRCCLVVRKQEVNTLLCVQCWLCHFPDVAPTLPYNDRWFRSGKMVCKCGEVEHERQPTRRELKRARQLARANATQSSSPAAVPAAPRPVRRLPVRPSNKGKARALSPDHAQPASDSDLDRPAPRRDKGKARALVVQSPGEGDAFVPDEMSVSDSGSSAFPSDVSMAALLDDEPGPSRRQVQTTITSFFRRA</sequence>
<feature type="compositionally biased region" description="Acidic residues" evidence="1">
    <location>
        <begin position="335"/>
        <end position="344"/>
    </location>
</feature>
<feature type="region of interest" description="Disordered" evidence="1">
    <location>
        <begin position="468"/>
        <end position="538"/>
    </location>
</feature>
<reference evidence="4" key="1">
    <citation type="submission" date="2018-03" db="EMBL/GenBank/DDBJ databases">
        <authorList>
            <person name="Guldener U."/>
        </authorList>
    </citation>
    <scope>NUCLEOTIDE SEQUENCE [LARGE SCALE GENOMIC DNA]</scope>
    <source>
        <strain evidence="4">ATCC34888</strain>
    </source>
</reference>
<dbReference type="InterPro" id="IPR036691">
    <property type="entry name" value="Endo/exonu/phosph_ase_sf"/>
</dbReference>
<dbReference type="Proteomes" id="UP000325008">
    <property type="component" value="Unassembled WGS sequence"/>
</dbReference>
<gene>
    <name evidence="4" type="ORF">PSANT_03887</name>
</gene>
<feature type="region of interest" description="Disordered" evidence="1">
    <location>
        <begin position="400"/>
        <end position="439"/>
    </location>
</feature>
<proteinExistence type="predicted"/>
<dbReference type="SUPFAM" id="SSF56219">
    <property type="entry name" value="DNase I-like"/>
    <property type="match status" value="1"/>
</dbReference>
<protein>
    <submittedName>
        <fullName evidence="4">Uncharacterized protein</fullName>
    </submittedName>
</protein>
<feature type="compositionally biased region" description="Acidic residues" evidence="1">
    <location>
        <begin position="1729"/>
        <end position="1738"/>
    </location>
</feature>
<organism evidence="4 5">
    <name type="scientific">Pseudozyma antarctica</name>
    <name type="common">Yeast</name>
    <name type="synonym">Candida antarctica</name>
    <dbReference type="NCBI Taxonomy" id="84753"/>
    <lineage>
        <taxon>Eukaryota</taxon>
        <taxon>Fungi</taxon>
        <taxon>Dikarya</taxon>
        <taxon>Basidiomycota</taxon>
        <taxon>Ustilaginomycotina</taxon>
        <taxon>Ustilaginomycetes</taxon>
        <taxon>Ustilaginales</taxon>
        <taxon>Ustilaginaceae</taxon>
        <taxon>Moesziomyces</taxon>
    </lineage>
</organism>
<evidence type="ECO:0000313" key="5">
    <source>
        <dbReference type="Proteomes" id="UP000325008"/>
    </source>
</evidence>
<feature type="region of interest" description="Disordered" evidence="1">
    <location>
        <begin position="2099"/>
        <end position="2209"/>
    </location>
</feature>
<feature type="domain" description="Reverse transcriptase" evidence="2">
    <location>
        <begin position="1033"/>
        <end position="1275"/>
    </location>
</feature>
<evidence type="ECO:0000313" key="4">
    <source>
        <dbReference type="EMBL" id="SPO46201.1"/>
    </source>
</evidence>
<keyword evidence="5" id="KW-1185">Reference proteome</keyword>
<dbReference type="PANTHER" id="PTHR19446">
    <property type="entry name" value="REVERSE TRANSCRIPTASES"/>
    <property type="match status" value="1"/>
</dbReference>
<evidence type="ECO:0000259" key="2">
    <source>
        <dbReference type="Pfam" id="PF00078"/>
    </source>
</evidence>
<dbReference type="Pfam" id="PF03372">
    <property type="entry name" value="Exo_endo_phos"/>
    <property type="match status" value="1"/>
</dbReference>
<dbReference type="InterPro" id="IPR005135">
    <property type="entry name" value="Endo/exonuclease/phosphatase"/>
</dbReference>
<feature type="region of interest" description="Disordered" evidence="1">
    <location>
        <begin position="1971"/>
        <end position="1995"/>
    </location>
</feature>
<feature type="domain" description="Endonuclease/exonuclease/phosphatase" evidence="3">
    <location>
        <begin position="546"/>
        <end position="759"/>
    </location>
</feature>
<feature type="compositionally biased region" description="Polar residues" evidence="1">
    <location>
        <begin position="468"/>
        <end position="478"/>
    </location>
</feature>
<feature type="region of interest" description="Disordered" evidence="1">
    <location>
        <begin position="309"/>
        <end position="382"/>
    </location>
</feature>
<dbReference type="GO" id="GO:0003824">
    <property type="term" value="F:catalytic activity"/>
    <property type="evidence" value="ECO:0007669"/>
    <property type="project" value="InterPro"/>
</dbReference>
<dbReference type="EMBL" id="OOIQ01000009">
    <property type="protein sequence ID" value="SPO46201.1"/>
    <property type="molecule type" value="Genomic_DNA"/>
</dbReference>
<feature type="compositionally biased region" description="Basic residues" evidence="1">
    <location>
        <begin position="2118"/>
        <end position="2132"/>
    </location>
</feature>
<dbReference type="OrthoDB" id="2556559at2759"/>
<feature type="region of interest" description="Disordered" evidence="1">
    <location>
        <begin position="1710"/>
        <end position="1746"/>
    </location>
</feature>
<feature type="compositionally biased region" description="Polar residues" evidence="1">
    <location>
        <begin position="1971"/>
        <end position="1980"/>
    </location>
</feature>